<dbReference type="InterPro" id="IPR018878">
    <property type="entry name" value="ORF6C_dom"/>
</dbReference>
<proteinExistence type="predicted"/>
<gene>
    <name evidence="2" type="ORF">CI114_02785</name>
</gene>
<reference evidence="2 3" key="1">
    <citation type="submission" date="2017-08" db="EMBL/GenBank/DDBJ databases">
        <title>Analysis of Fusobacterium persistence and antibiotic response in human colorectal.</title>
        <authorList>
            <person name="Bullman S."/>
        </authorList>
    </citation>
    <scope>NUCLEOTIDE SEQUENCE [LARGE SCALE GENOMIC DNA]</scope>
    <source>
        <strain evidence="2 3">P2_CP</strain>
    </source>
</reference>
<sequence length="238" mass="28344">MNELRNKETITSKELLEQVNFFREKEYEFKAKNGTLTEAEKKRGKFVELEHKDLLKVIRDEFEEEIDGGKISPMSYKDTYSREQTMFILTLKQAKQVLLRESKFVRKAVIEYIEKLEEQVKNPFKNLSFQQMMIMALQEQEKIADRVDKIENKVDNEIRVDNGEQRKIQKAVGTRIYQRIDIIPQLAENKKFVFQALYRDLKDRFGVASYRDIKRKDLTDCLEYISTWIEPADLRIAV</sequence>
<evidence type="ECO:0000313" key="2">
    <source>
        <dbReference type="EMBL" id="PIM93099.1"/>
    </source>
</evidence>
<evidence type="ECO:0000313" key="3">
    <source>
        <dbReference type="Proteomes" id="UP000230719"/>
    </source>
</evidence>
<accession>A0A2G9FL70</accession>
<evidence type="ECO:0000259" key="1">
    <source>
        <dbReference type="Pfam" id="PF10552"/>
    </source>
</evidence>
<dbReference type="AlphaFoldDB" id="A0A2G9FL70"/>
<dbReference type="Pfam" id="PF10552">
    <property type="entry name" value="ORF6C"/>
    <property type="match status" value="1"/>
</dbReference>
<dbReference type="Proteomes" id="UP000230719">
    <property type="component" value="Unassembled WGS sequence"/>
</dbReference>
<comment type="caution">
    <text evidence="2">The sequence shown here is derived from an EMBL/GenBank/DDBJ whole genome shotgun (WGS) entry which is preliminary data.</text>
</comment>
<name>A0A2G9FL70_9FUSO</name>
<protein>
    <recommendedName>
        <fullName evidence="1">ORF6C domain-containing protein</fullName>
    </recommendedName>
</protein>
<dbReference type="RefSeq" id="WP_158410119.1">
    <property type="nucleotide sequence ID" value="NZ_CP056023.1"/>
</dbReference>
<dbReference type="EMBL" id="NPND01000005">
    <property type="protein sequence ID" value="PIM93099.1"/>
    <property type="molecule type" value="Genomic_DNA"/>
</dbReference>
<feature type="domain" description="ORF6C" evidence="1">
    <location>
        <begin position="134"/>
        <end position="235"/>
    </location>
</feature>
<organism evidence="2 3">
    <name type="scientific">Fusobacterium animalis</name>
    <dbReference type="NCBI Taxonomy" id="76859"/>
    <lineage>
        <taxon>Bacteria</taxon>
        <taxon>Fusobacteriati</taxon>
        <taxon>Fusobacteriota</taxon>
        <taxon>Fusobacteriia</taxon>
        <taxon>Fusobacteriales</taxon>
        <taxon>Fusobacteriaceae</taxon>
        <taxon>Fusobacterium</taxon>
    </lineage>
</organism>